<proteinExistence type="predicted"/>
<comment type="caution">
    <text evidence="1">The sequence shown here is derived from an EMBL/GenBank/DDBJ whole genome shotgun (WGS) entry which is preliminary data.</text>
</comment>
<reference evidence="1 2" key="1">
    <citation type="journal article" date="2014" name="Agronomy (Basel)">
        <title>A Draft Genome Sequence for Ensete ventricosum, the Drought-Tolerant Tree Against Hunger.</title>
        <authorList>
            <person name="Harrison J."/>
            <person name="Moore K.A."/>
            <person name="Paszkiewicz K."/>
            <person name="Jones T."/>
            <person name="Grant M."/>
            <person name="Ambacheew D."/>
            <person name="Muzemil S."/>
            <person name="Studholme D.J."/>
        </authorList>
    </citation>
    <scope>NUCLEOTIDE SEQUENCE [LARGE SCALE GENOMIC DNA]</scope>
</reference>
<name>A0A426ZK74_ENSVE</name>
<dbReference type="EMBL" id="AMZH03006220">
    <property type="protein sequence ID" value="RRT64378.1"/>
    <property type="molecule type" value="Genomic_DNA"/>
</dbReference>
<evidence type="ECO:0000313" key="2">
    <source>
        <dbReference type="Proteomes" id="UP000287651"/>
    </source>
</evidence>
<dbReference type="AlphaFoldDB" id="A0A426ZK74"/>
<protein>
    <submittedName>
        <fullName evidence="1">Uncharacterized protein</fullName>
    </submittedName>
</protein>
<organism evidence="1 2">
    <name type="scientific">Ensete ventricosum</name>
    <name type="common">Abyssinian banana</name>
    <name type="synonym">Musa ensete</name>
    <dbReference type="NCBI Taxonomy" id="4639"/>
    <lineage>
        <taxon>Eukaryota</taxon>
        <taxon>Viridiplantae</taxon>
        <taxon>Streptophyta</taxon>
        <taxon>Embryophyta</taxon>
        <taxon>Tracheophyta</taxon>
        <taxon>Spermatophyta</taxon>
        <taxon>Magnoliopsida</taxon>
        <taxon>Liliopsida</taxon>
        <taxon>Zingiberales</taxon>
        <taxon>Musaceae</taxon>
        <taxon>Ensete</taxon>
    </lineage>
</organism>
<accession>A0A426ZK74</accession>
<evidence type="ECO:0000313" key="1">
    <source>
        <dbReference type="EMBL" id="RRT64378.1"/>
    </source>
</evidence>
<dbReference type="Proteomes" id="UP000287651">
    <property type="component" value="Unassembled WGS sequence"/>
</dbReference>
<gene>
    <name evidence="1" type="ORF">B296_00004323</name>
</gene>
<sequence length="113" mass="12624">MEESLPAVIELAPTSRQGLLVGAEASQWPTPIYTVGPKLGVMIQLLSLLQGHSVEEAKGASEKEKNQAFEWEKRLVASYKESEGFQYGLRCFSQVPYVLGYKIIIGCFKVWFP</sequence>